<reference evidence="2" key="1">
    <citation type="submission" date="2020-04" db="EMBL/GenBank/DDBJ databases">
        <authorList>
            <person name="Alioto T."/>
            <person name="Alioto T."/>
            <person name="Gomez Garrido J."/>
        </authorList>
    </citation>
    <scope>NUCLEOTIDE SEQUENCE</scope>
    <source>
        <strain evidence="2">A484AB</strain>
    </source>
</reference>
<feature type="region of interest" description="Disordered" evidence="1">
    <location>
        <begin position="255"/>
        <end position="410"/>
    </location>
</feature>
<feature type="compositionally biased region" description="Low complexity" evidence="1">
    <location>
        <begin position="550"/>
        <end position="564"/>
    </location>
</feature>
<feature type="region of interest" description="Disordered" evidence="1">
    <location>
        <begin position="494"/>
        <end position="513"/>
    </location>
</feature>
<feature type="compositionally biased region" description="Polar residues" evidence="1">
    <location>
        <begin position="336"/>
        <end position="349"/>
    </location>
</feature>
<feature type="compositionally biased region" description="Polar residues" evidence="1">
    <location>
        <begin position="267"/>
        <end position="287"/>
    </location>
</feature>
<feature type="compositionally biased region" description="Polar residues" evidence="1">
    <location>
        <begin position="539"/>
        <end position="549"/>
    </location>
</feature>
<evidence type="ECO:0000313" key="2">
    <source>
        <dbReference type="EMBL" id="CAB3982286.1"/>
    </source>
</evidence>
<organism evidence="2 3">
    <name type="scientific">Paramuricea clavata</name>
    <name type="common">Red gorgonian</name>
    <name type="synonym">Violescent sea-whip</name>
    <dbReference type="NCBI Taxonomy" id="317549"/>
    <lineage>
        <taxon>Eukaryota</taxon>
        <taxon>Metazoa</taxon>
        <taxon>Cnidaria</taxon>
        <taxon>Anthozoa</taxon>
        <taxon>Octocorallia</taxon>
        <taxon>Malacalcyonacea</taxon>
        <taxon>Plexauridae</taxon>
        <taxon>Paramuricea</taxon>
    </lineage>
</organism>
<dbReference type="EMBL" id="CACRXK020000486">
    <property type="protein sequence ID" value="CAB3982286.1"/>
    <property type="molecule type" value="Genomic_DNA"/>
</dbReference>
<accession>A0A7D9HGT5</accession>
<dbReference type="OrthoDB" id="5988435at2759"/>
<name>A0A7D9HGT5_PARCT</name>
<proteinExistence type="predicted"/>
<evidence type="ECO:0000313" key="3">
    <source>
        <dbReference type="Proteomes" id="UP001152795"/>
    </source>
</evidence>
<sequence length="621" mass="70966">MGVWSSISFCNFEKGRIRNTYSGSRNSNMKQILNIDSDSFSTTVLQDVQEIRIQESDQFQNLVQPLSNYQEKESFHCPTYFEYSMGGNLKFYKEYLQQDLELENKVYSVKNPRQRLRKTSHSDNDSEPEALRYACKPQEKVMPVVNTIAEEPELSFDDYSSIYQPEFMLNINSKSLVKEMPKHVLGDRVDKELMGNKRRNDKHTIASWSQDLIEDSPPENVVEDLEVRVVNKSKSLPAVKPNAVITNHEDMFDYHSSSVKTKRNSKQLENQEMKSLQGKSKGNQEIKSAQLDKNKICTENKTVSLKHRQPKTTQSRDESKVTEAKNILSKEKSSTQKKSIVDHTTSSPPCTKAEIKKESKDRAKKPSAERIEKSKKLIHTKELDNKKYSSISSEDKNTLPDAENNQTSIESQDNFLSMLSTDTTTLFDNVDLFKELGTGEKKLGEPKLKADAEFYPESPISELNFFKTPCSTRHNSLETFEQLESECIEDIARQEQEKPEDNTLTSNLLPNYKKLPKEFQEMARRLSKKDSPKKSSPSLHQMNSFPNLNCSSSTCSTMSPHSPSGRTLFRTPSYKMPKTPSLSRQHPSTYVTQHTSSRSRPSSRASSRATSPTREHIEALL</sequence>
<dbReference type="AlphaFoldDB" id="A0A7D9HGT5"/>
<protein>
    <submittedName>
        <fullName evidence="2">Uncharacterized protein</fullName>
    </submittedName>
</protein>
<comment type="caution">
    <text evidence="2">The sequence shown here is derived from an EMBL/GenBank/DDBJ whole genome shotgun (WGS) entry which is preliminary data.</text>
</comment>
<feature type="compositionally biased region" description="Polar residues" evidence="1">
    <location>
        <begin position="580"/>
        <end position="594"/>
    </location>
</feature>
<gene>
    <name evidence="2" type="ORF">PACLA_8A062817</name>
</gene>
<feature type="region of interest" description="Disordered" evidence="1">
    <location>
        <begin position="523"/>
        <end position="621"/>
    </location>
</feature>
<feature type="compositionally biased region" description="Low complexity" evidence="1">
    <location>
        <begin position="595"/>
        <end position="612"/>
    </location>
</feature>
<dbReference type="Proteomes" id="UP001152795">
    <property type="component" value="Unassembled WGS sequence"/>
</dbReference>
<feature type="compositionally biased region" description="Basic and acidic residues" evidence="1">
    <location>
        <begin position="353"/>
        <end position="398"/>
    </location>
</feature>
<keyword evidence="3" id="KW-1185">Reference proteome</keyword>
<feature type="compositionally biased region" description="Basic and acidic residues" evidence="1">
    <location>
        <begin position="314"/>
        <end position="334"/>
    </location>
</feature>
<evidence type="ECO:0000256" key="1">
    <source>
        <dbReference type="SAM" id="MobiDB-lite"/>
    </source>
</evidence>
<feature type="compositionally biased region" description="Basic and acidic residues" evidence="1">
    <location>
        <begin position="523"/>
        <end position="533"/>
    </location>
</feature>